<comment type="function">
    <text evidence="6">Involved in the regulation of the intracellular balance of NAD and NADP, and is a key enzyme in the biosynthesis of NADP. Catalyzes specifically the phosphorylation on 2'-hydroxyl of the adenosine moiety of NAD to yield NADP.</text>
</comment>
<dbReference type="InterPro" id="IPR016064">
    <property type="entry name" value="NAD/diacylglycerol_kinase_sf"/>
</dbReference>
<dbReference type="PANTHER" id="PTHR20275:SF0">
    <property type="entry name" value="NAD KINASE"/>
    <property type="match status" value="1"/>
</dbReference>
<dbReference type="SUPFAM" id="SSF111331">
    <property type="entry name" value="NAD kinase/diacylglycerol kinase-like"/>
    <property type="match status" value="1"/>
</dbReference>
<evidence type="ECO:0000313" key="7">
    <source>
        <dbReference type="EMBL" id="OGD87386.1"/>
    </source>
</evidence>
<comment type="caution">
    <text evidence="7">The sequence shown here is derived from an EMBL/GenBank/DDBJ whole genome shotgun (WGS) entry which is preliminary data.</text>
</comment>
<comment type="subcellular location">
    <subcellularLocation>
        <location evidence="6">Cytoplasm</location>
    </subcellularLocation>
</comment>
<evidence type="ECO:0000256" key="6">
    <source>
        <dbReference type="HAMAP-Rule" id="MF_00361"/>
    </source>
</evidence>
<evidence type="ECO:0000256" key="5">
    <source>
        <dbReference type="ARBA" id="ARBA00047925"/>
    </source>
</evidence>
<keyword evidence="3 6" id="KW-0521">NADP</keyword>
<dbReference type="Gene3D" id="3.40.50.10330">
    <property type="entry name" value="Probable inorganic polyphosphate/atp-NAD kinase, domain 1"/>
    <property type="match status" value="1"/>
</dbReference>
<evidence type="ECO:0000256" key="4">
    <source>
        <dbReference type="ARBA" id="ARBA00023027"/>
    </source>
</evidence>
<evidence type="ECO:0000256" key="1">
    <source>
        <dbReference type="ARBA" id="ARBA00022679"/>
    </source>
</evidence>
<feature type="binding site" evidence="6">
    <location>
        <begin position="125"/>
        <end position="126"/>
    </location>
    <ligand>
        <name>NAD(+)</name>
        <dbReference type="ChEBI" id="CHEBI:57540"/>
    </ligand>
</feature>
<feature type="active site" description="Proton acceptor" evidence="6">
    <location>
        <position position="48"/>
    </location>
</feature>
<comment type="caution">
    <text evidence="6">Lacks conserved residue(s) required for the propagation of feature annotation.</text>
</comment>
<feature type="binding site" evidence="6">
    <location>
        <position position="222"/>
    </location>
    <ligand>
        <name>NAD(+)</name>
        <dbReference type="ChEBI" id="CHEBI:57540"/>
    </ligand>
</feature>
<dbReference type="HAMAP" id="MF_00361">
    <property type="entry name" value="NAD_kinase"/>
    <property type="match status" value="1"/>
</dbReference>
<evidence type="ECO:0000313" key="8">
    <source>
        <dbReference type="Proteomes" id="UP000179102"/>
    </source>
</evidence>
<sequence length="268" mass="29407">MRFGVVVAETEKAREVSKKIGSFLKERGHEIVREKLSRSDLVITLGGDGTLIHAACEYAALSIPFIGINLGTLGFLTAEEKDGWEEALKKIIAGDFIVSERMTLEAQIELETRNRKPEAIYRAVNEVVVKGMYRVIDLEILVNGQKFMEVSGDGLIVSTQTGSTAYSLSAGGPIVDPELDCFVMTPVNAHGLPVPSVILSPDDEVEIKVKEGSDISMIIDGQQHTKVEEGQSVKVTKGRYRVKLGYFDKHHFLKALNGKFGLAGRFVK</sequence>
<dbReference type="Proteomes" id="UP000179102">
    <property type="component" value="Unassembled WGS sequence"/>
</dbReference>
<dbReference type="GO" id="GO:0005737">
    <property type="term" value="C:cytoplasm"/>
    <property type="evidence" value="ECO:0007669"/>
    <property type="project" value="UniProtKB-SubCell"/>
</dbReference>
<keyword evidence="4 6" id="KW-0520">NAD</keyword>
<dbReference type="GO" id="GO:0003951">
    <property type="term" value="F:NAD+ kinase activity"/>
    <property type="evidence" value="ECO:0007669"/>
    <property type="project" value="UniProtKB-UniRule"/>
</dbReference>
<dbReference type="GO" id="GO:0006741">
    <property type="term" value="P:NADP+ biosynthetic process"/>
    <property type="evidence" value="ECO:0007669"/>
    <property type="project" value="UniProtKB-UniRule"/>
</dbReference>
<comment type="cofactor">
    <cofactor evidence="6">
        <name>a divalent metal cation</name>
        <dbReference type="ChEBI" id="CHEBI:60240"/>
    </cofactor>
</comment>
<dbReference type="PANTHER" id="PTHR20275">
    <property type="entry name" value="NAD KINASE"/>
    <property type="match status" value="1"/>
</dbReference>
<dbReference type="EC" id="2.7.1.23" evidence="6"/>
<comment type="similarity">
    <text evidence="6">Belongs to the NAD kinase family.</text>
</comment>
<protein>
    <recommendedName>
        <fullName evidence="6">NAD kinase</fullName>
        <ecNumber evidence="6">2.7.1.23</ecNumber>
    </recommendedName>
    <alternativeName>
        <fullName evidence="6">ATP-dependent NAD kinase</fullName>
    </alternativeName>
</protein>
<evidence type="ECO:0000256" key="2">
    <source>
        <dbReference type="ARBA" id="ARBA00022777"/>
    </source>
</evidence>
<dbReference type="InterPro" id="IPR002504">
    <property type="entry name" value="NADK"/>
</dbReference>
<dbReference type="EMBL" id="MFAZ01000014">
    <property type="protein sequence ID" value="OGD87386.1"/>
    <property type="molecule type" value="Genomic_DNA"/>
</dbReference>
<keyword evidence="2 6" id="KW-0418">Kinase</keyword>
<accession>A0A1F5G687</accession>
<reference evidence="7 8" key="1">
    <citation type="journal article" date="2016" name="Nat. Commun.">
        <title>Thousands of microbial genomes shed light on interconnected biogeochemical processes in an aquifer system.</title>
        <authorList>
            <person name="Anantharaman K."/>
            <person name="Brown C.T."/>
            <person name="Hug L.A."/>
            <person name="Sharon I."/>
            <person name="Castelle C.J."/>
            <person name="Probst A.J."/>
            <person name="Thomas B.C."/>
            <person name="Singh A."/>
            <person name="Wilkins M.J."/>
            <person name="Karaoz U."/>
            <person name="Brodie E.L."/>
            <person name="Williams K.H."/>
            <person name="Hubbard S.S."/>
            <person name="Banfield J.F."/>
        </authorList>
    </citation>
    <scope>NUCLEOTIDE SEQUENCE [LARGE SCALE GENOMIC DNA]</scope>
</reference>
<keyword evidence="6" id="KW-0963">Cytoplasm</keyword>
<keyword evidence="1 6" id="KW-0808">Transferase</keyword>
<feature type="binding site" evidence="6">
    <location>
        <begin position="164"/>
        <end position="169"/>
    </location>
    <ligand>
        <name>NAD(+)</name>
        <dbReference type="ChEBI" id="CHEBI:57540"/>
    </ligand>
</feature>
<dbReference type="GO" id="GO:0005524">
    <property type="term" value="F:ATP binding"/>
    <property type="evidence" value="ECO:0007669"/>
    <property type="project" value="UniProtKB-KW"/>
</dbReference>
<dbReference type="STRING" id="1797711.A2870_01415"/>
<keyword evidence="6" id="KW-0067">ATP-binding</keyword>
<organism evidence="7 8">
    <name type="scientific">Candidatus Curtissbacteria bacterium RIFCSPHIGHO2_01_FULL_41_11</name>
    <dbReference type="NCBI Taxonomy" id="1797711"/>
    <lineage>
        <taxon>Bacteria</taxon>
        <taxon>Candidatus Curtissiibacteriota</taxon>
    </lineage>
</organism>
<feature type="binding site" evidence="6">
    <location>
        <position position="53"/>
    </location>
    <ligand>
        <name>NAD(+)</name>
        <dbReference type="ChEBI" id="CHEBI:57540"/>
    </ligand>
</feature>
<name>A0A1F5G687_9BACT</name>
<comment type="catalytic activity">
    <reaction evidence="5 6">
        <text>NAD(+) + ATP = ADP + NADP(+) + H(+)</text>
        <dbReference type="Rhea" id="RHEA:18629"/>
        <dbReference type="ChEBI" id="CHEBI:15378"/>
        <dbReference type="ChEBI" id="CHEBI:30616"/>
        <dbReference type="ChEBI" id="CHEBI:57540"/>
        <dbReference type="ChEBI" id="CHEBI:58349"/>
        <dbReference type="ChEBI" id="CHEBI:456216"/>
        <dbReference type="EC" id="2.7.1.23"/>
    </reaction>
</comment>
<feature type="binding site" evidence="6">
    <location>
        <position position="153"/>
    </location>
    <ligand>
        <name>NAD(+)</name>
        <dbReference type="ChEBI" id="CHEBI:57540"/>
    </ligand>
</feature>
<gene>
    <name evidence="6" type="primary">nadK</name>
    <name evidence="7" type="ORF">A2870_01415</name>
</gene>
<keyword evidence="6" id="KW-0547">Nucleotide-binding</keyword>
<proteinExistence type="inferred from homology"/>
<dbReference type="InterPro" id="IPR017438">
    <property type="entry name" value="ATP-NAD_kinase_N"/>
</dbReference>
<evidence type="ECO:0000256" key="3">
    <source>
        <dbReference type="ARBA" id="ARBA00022857"/>
    </source>
</evidence>
<dbReference type="GO" id="GO:0046872">
    <property type="term" value="F:metal ion binding"/>
    <property type="evidence" value="ECO:0007669"/>
    <property type="project" value="UniProtKB-UniRule"/>
</dbReference>
<dbReference type="AlphaFoldDB" id="A0A1F5G687"/>
<dbReference type="InterPro" id="IPR017437">
    <property type="entry name" value="ATP-NAD_kinase_PpnK-typ_C"/>
</dbReference>
<dbReference type="Gene3D" id="2.60.200.30">
    <property type="entry name" value="Probable inorganic polyphosphate/atp-NAD kinase, domain 2"/>
    <property type="match status" value="1"/>
</dbReference>
<dbReference type="GO" id="GO:0019674">
    <property type="term" value="P:NAD+ metabolic process"/>
    <property type="evidence" value="ECO:0007669"/>
    <property type="project" value="InterPro"/>
</dbReference>
<dbReference type="Pfam" id="PF20143">
    <property type="entry name" value="NAD_kinase_C"/>
    <property type="match status" value="1"/>
</dbReference>
<feature type="binding site" evidence="6">
    <location>
        <begin position="48"/>
        <end position="49"/>
    </location>
    <ligand>
        <name>NAD(+)</name>
        <dbReference type="ChEBI" id="CHEBI:57540"/>
    </ligand>
</feature>
<dbReference type="GO" id="GO:0051287">
    <property type="term" value="F:NAD binding"/>
    <property type="evidence" value="ECO:0007669"/>
    <property type="project" value="UniProtKB-ARBA"/>
</dbReference>
<dbReference type="Pfam" id="PF01513">
    <property type="entry name" value="NAD_kinase"/>
    <property type="match status" value="1"/>
</dbReference>